<evidence type="ECO:0000259" key="9">
    <source>
        <dbReference type="Pfam" id="PF25987"/>
    </source>
</evidence>
<keyword evidence="4" id="KW-0732">Signal</keyword>
<protein>
    <recommendedName>
        <fullName evidence="9">Proline-rich transmembrane protein 3/4 domain-containing protein</fullName>
    </recommendedName>
</protein>
<feature type="transmembrane region" description="Helical" evidence="8">
    <location>
        <begin position="384"/>
        <end position="406"/>
    </location>
</feature>
<evidence type="ECO:0000313" key="10">
    <source>
        <dbReference type="EMBL" id="JAT15918.1"/>
    </source>
</evidence>
<dbReference type="InterPro" id="IPR059081">
    <property type="entry name" value="PRRT3-4"/>
</dbReference>
<feature type="transmembrane region" description="Helical" evidence="8">
    <location>
        <begin position="487"/>
        <end position="511"/>
    </location>
</feature>
<evidence type="ECO:0000256" key="2">
    <source>
        <dbReference type="ARBA" id="ARBA00022553"/>
    </source>
</evidence>
<feature type="transmembrane region" description="Helical" evidence="8">
    <location>
        <begin position="351"/>
        <end position="372"/>
    </location>
</feature>
<dbReference type="PANTHER" id="PTHR35578:SF6">
    <property type="entry name" value="PROLINE-RICH TRANSMEMBRANE PROTEIN 4"/>
    <property type="match status" value="1"/>
</dbReference>
<accession>A0A1B6KWU9</accession>
<feature type="domain" description="Proline-rich transmembrane protein 3/4" evidence="9">
    <location>
        <begin position="342"/>
        <end position="610"/>
    </location>
</feature>
<dbReference type="Pfam" id="PF25987">
    <property type="entry name" value="PRRT3"/>
    <property type="match status" value="1"/>
</dbReference>
<evidence type="ECO:0000256" key="1">
    <source>
        <dbReference type="ARBA" id="ARBA00004141"/>
    </source>
</evidence>
<dbReference type="AlphaFoldDB" id="A0A1B6KWU9"/>
<evidence type="ECO:0000256" key="3">
    <source>
        <dbReference type="ARBA" id="ARBA00022692"/>
    </source>
</evidence>
<evidence type="ECO:0000256" key="8">
    <source>
        <dbReference type="SAM" id="Phobius"/>
    </source>
</evidence>
<gene>
    <name evidence="10" type="ORF">g.10073</name>
</gene>
<sequence length="760" mass="84884">MSKATSLLPGFLFFKMFIQFKLFILLMTLSRNAIQADNNPDISAMSQERRILFDHSDSSDVFNKTLASKHGKTYNLLGARSARTPPTLAYPSHPTLPPPTSPTGREMPSYSPPNRAFFTPPLPPEYLNPFAEKPTLRDSNSDGASVSNKRPIPPPPPRLPSEIELIPIRPPDLPIQDTRKKTLNTPSFKKLSDIPYSETTSTTTTNSRSVNESFDFVPILPYPSVSRILSGGSGRKHDILQDILERPRFESESKASRTIKQELGVVKTLIPPSVKPPHVTEKKPPPTYPKQEISTQSSRSLPTRPPEITEEELRIEVTEPPLAARDPPEVAHMPELPEPRQRQVLGVAWDIHVYLIATLFGILAICSLFNIIRISSFKRLLTRGYFLTLHSILLVIGTSRSVYLFYDAYNINHSFPEPVSHLLLNIVFPLLTSSFAILFLFLLLAGEVKMVNQKLQRASVLALFIIAHLILSISVDLCANTTPFSTLLPVICQCLFVILCVALGLSYLYLYKSLSHSSLRKQGNIFGSAFSDSHRPTLAHAVRVTLATAMLSLLMAAVQLYGMFGVYEFLGEESPHLWLWWGYQFSVRVIEISMCFLMSWAGVQPLRCEAEKETQSHNSSTGFALFACGAATPRGSEGGPGDDMYPAICSSNQAIHNYSLRTGKQVYDDTFPLNNLHTGPHMFLHNTTERRSLKKHPVEDHELSKSICGTLVPYDRRLQPSPSMLVAENGFVRFRSLADGEQPEDSFTQPNSGHPREDFT</sequence>
<feature type="region of interest" description="Disordered" evidence="7">
    <location>
        <begin position="127"/>
        <end position="161"/>
    </location>
</feature>
<name>A0A1B6KWU9_9HEMI</name>
<comment type="subcellular location">
    <subcellularLocation>
        <location evidence="1">Membrane</location>
        <topology evidence="1">Multi-pass membrane protein</topology>
    </subcellularLocation>
</comment>
<evidence type="ECO:0000256" key="6">
    <source>
        <dbReference type="ARBA" id="ARBA00023136"/>
    </source>
</evidence>
<feature type="region of interest" description="Disordered" evidence="7">
    <location>
        <begin position="83"/>
        <end position="110"/>
    </location>
</feature>
<feature type="transmembrane region" description="Helical" evidence="8">
    <location>
        <begin position="541"/>
        <end position="561"/>
    </location>
</feature>
<feature type="compositionally biased region" description="Polar residues" evidence="7">
    <location>
        <begin position="292"/>
        <end position="301"/>
    </location>
</feature>
<dbReference type="InterPro" id="IPR052836">
    <property type="entry name" value="PRRT_domain-containing"/>
</dbReference>
<proteinExistence type="predicted"/>
<evidence type="ECO:0000256" key="5">
    <source>
        <dbReference type="ARBA" id="ARBA00022989"/>
    </source>
</evidence>
<evidence type="ECO:0000256" key="7">
    <source>
        <dbReference type="SAM" id="MobiDB-lite"/>
    </source>
</evidence>
<keyword evidence="5 8" id="KW-1133">Transmembrane helix</keyword>
<feature type="transmembrane region" description="Helical" evidence="8">
    <location>
        <begin position="581"/>
        <end position="603"/>
    </location>
</feature>
<keyword evidence="6 8" id="KW-0472">Membrane</keyword>
<feature type="region of interest" description="Disordered" evidence="7">
    <location>
        <begin position="737"/>
        <end position="760"/>
    </location>
</feature>
<organism evidence="10">
    <name type="scientific">Graphocephala atropunctata</name>
    <dbReference type="NCBI Taxonomy" id="36148"/>
    <lineage>
        <taxon>Eukaryota</taxon>
        <taxon>Metazoa</taxon>
        <taxon>Ecdysozoa</taxon>
        <taxon>Arthropoda</taxon>
        <taxon>Hexapoda</taxon>
        <taxon>Insecta</taxon>
        <taxon>Pterygota</taxon>
        <taxon>Neoptera</taxon>
        <taxon>Paraneoptera</taxon>
        <taxon>Hemiptera</taxon>
        <taxon>Auchenorrhyncha</taxon>
        <taxon>Membracoidea</taxon>
        <taxon>Cicadellidae</taxon>
        <taxon>Cicadellinae</taxon>
        <taxon>Cicadellini</taxon>
        <taxon>Graphocephala</taxon>
    </lineage>
</organism>
<feature type="transmembrane region" description="Helical" evidence="8">
    <location>
        <begin position="426"/>
        <end position="446"/>
    </location>
</feature>
<keyword evidence="2" id="KW-0597">Phosphoprotein</keyword>
<feature type="transmembrane region" description="Helical" evidence="8">
    <location>
        <begin position="458"/>
        <end position="475"/>
    </location>
</feature>
<evidence type="ECO:0000256" key="4">
    <source>
        <dbReference type="ARBA" id="ARBA00022729"/>
    </source>
</evidence>
<feature type="region of interest" description="Disordered" evidence="7">
    <location>
        <begin position="271"/>
        <end position="308"/>
    </location>
</feature>
<dbReference type="EMBL" id="GEBQ01024059">
    <property type="protein sequence ID" value="JAT15918.1"/>
    <property type="molecule type" value="Transcribed_RNA"/>
</dbReference>
<dbReference type="PANTHER" id="PTHR35578">
    <property type="entry name" value="PROLINE-RICH TRANSMEMBRANE PROTEIN 4-RELATED"/>
    <property type="match status" value="1"/>
</dbReference>
<reference evidence="10" key="1">
    <citation type="submission" date="2015-11" db="EMBL/GenBank/DDBJ databases">
        <title>De novo transcriptome assembly of four potential Pierce s Disease insect vectors from Arizona vineyards.</title>
        <authorList>
            <person name="Tassone E.E."/>
        </authorList>
    </citation>
    <scope>NUCLEOTIDE SEQUENCE</scope>
</reference>
<keyword evidence="3 8" id="KW-0812">Transmembrane</keyword>